<dbReference type="PROSITE" id="PS50234">
    <property type="entry name" value="VWFA"/>
    <property type="match status" value="1"/>
</dbReference>
<feature type="domain" description="VWFA" evidence="3">
    <location>
        <begin position="75"/>
        <end position="255"/>
    </location>
</feature>
<dbReference type="PANTHER" id="PTHR10579:SF43">
    <property type="entry name" value="ZINC FINGER (C3HC4-TYPE RING FINGER) FAMILY PROTEIN"/>
    <property type="match status" value="1"/>
</dbReference>
<dbReference type="InterPro" id="IPR051266">
    <property type="entry name" value="CLCR"/>
</dbReference>
<reference evidence="5" key="1">
    <citation type="submission" date="2016-10" db="EMBL/GenBank/DDBJ databases">
        <authorList>
            <person name="Varghese N."/>
            <person name="Submissions S."/>
        </authorList>
    </citation>
    <scope>NUCLEOTIDE SEQUENCE [LARGE SCALE GENOMIC DNA]</scope>
    <source>
        <strain evidence="5">DSM 18579</strain>
    </source>
</reference>
<dbReference type="InterPro" id="IPR036465">
    <property type="entry name" value="vWFA_dom_sf"/>
</dbReference>
<sequence>MKTLSAVLKNKMRKTIPSLFAITAMCMSHLAGAQNVTINAKLASPVILPNETQSNFLKVALIGDKIKSDDRKVINLTLVIDKSGSMEGDRIQKAKEAAILAVNQLDKHDILSIVTYDDVAEVIIPATKLTDKAEMIQLIENRIDADGGTALFAGLSKGLVEVDKFKHTNQINRIILLSDGQANVGPSSTHELGELGVIAAKQSIAVTTIGLGEGYNESLMAAIASYSDGNHAYVQNSDDLDKIFVKEFDDVMSVIAQNVVVNIELENGAKPIRLWGREGTIDGNTVRVKLNQLYANQEKYVLLELQSPTEKTTQSVKSDGKVSVAKVYITYDDLYQERRVEENQLLAIEFNDDKEKVQMAQQQDVIVESLIQQNTERRKEAVNYLKSGDKAAAESSLNASYEYLEQNLSGITDGAAAAKLRTQIENEKSVLSEMQNPAASAPVLEKKITEDVYKTNQQQRK</sequence>
<feature type="region of interest" description="Disordered" evidence="1">
    <location>
        <begin position="429"/>
        <end position="461"/>
    </location>
</feature>
<dbReference type="Pfam" id="PF00092">
    <property type="entry name" value="VWA"/>
    <property type="match status" value="1"/>
</dbReference>
<name>A0A1H9Z764_9GAMM</name>
<evidence type="ECO:0000313" key="4">
    <source>
        <dbReference type="EMBL" id="SES77292.1"/>
    </source>
</evidence>
<dbReference type="Gene3D" id="3.40.50.410">
    <property type="entry name" value="von Willebrand factor, type A domain"/>
    <property type="match status" value="1"/>
</dbReference>
<dbReference type="AlphaFoldDB" id="A0A1H9Z764"/>
<proteinExistence type="predicted"/>
<dbReference type="PANTHER" id="PTHR10579">
    <property type="entry name" value="CALCIUM-ACTIVATED CHLORIDE CHANNEL REGULATOR"/>
    <property type="match status" value="1"/>
</dbReference>
<feature type="signal peptide" evidence="2">
    <location>
        <begin position="1"/>
        <end position="33"/>
    </location>
</feature>
<dbReference type="Proteomes" id="UP000242642">
    <property type="component" value="Unassembled WGS sequence"/>
</dbReference>
<dbReference type="EMBL" id="FOHV01000003">
    <property type="protein sequence ID" value="SES77292.1"/>
    <property type="molecule type" value="Genomic_DNA"/>
</dbReference>
<evidence type="ECO:0000256" key="1">
    <source>
        <dbReference type="SAM" id="MobiDB-lite"/>
    </source>
</evidence>
<dbReference type="SUPFAM" id="SSF53300">
    <property type="entry name" value="vWA-like"/>
    <property type="match status" value="1"/>
</dbReference>
<accession>A0A1H9Z764</accession>
<dbReference type="SMART" id="SM00327">
    <property type="entry name" value="VWA"/>
    <property type="match status" value="1"/>
</dbReference>
<keyword evidence="2" id="KW-0732">Signal</keyword>
<evidence type="ECO:0000256" key="2">
    <source>
        <dbReference type="SAM" id="SignalP"/>
    </source>
</evidence>
<dbReference type="RefSeq" id="WP_245710999.1">
    <property type="nucleotide sequence ID" value="NZ_FOHV01000003.1"/>
</dbReference>
<evidence type="ECO:0000313" key="5">
    <source>
        <dbReference type="Proteomes" id="UP000242642"/>
    </source>
</evidence>
<gene>
    <name evidence="4" type="ORF">SAMN02583745_00450</name>
</gene>
<feature type="chain" id="PRO_5017454202" evidence="2">
    <location>
        <begin position="34"/>
        <end position="461"/>
    </location>
</feature>
<dbReference type="InterPro" id="IPR002035">
    <property type="entry name" value="VWF_A"/>
</dbReference>
<feature type="compositionally biased region" description="Basic and acidic residues" evidence="1">
    <location>
        <begin position="444"/>
        <end position="453"/>
    </location>
</feature>
<keyword evidence="5" id="KW-1185">Reference proteome</keyword>
<evidence type="ECO:0000259" key="3">
    <source>
        <dbReference type="PROSITE" id="PS50234"/>
    </source>
</evidence>
<organism evidence="4 5">
    <name type="scientific">Thorsellia anophelis DSM 18579</name>
    <dbReference type="NCBI Taxonomy" id="1123402"/>
    <lineage>
        <taxon>Bacteria</taxon>
        <taxon>Pseudomonadati</taxon>
        <taxon>Pseudomonadota</taxon>
        <taxon>Gammaproteobacteria</taxon>
        <taxon>Enterobacterales</taxon>
        <taxon>Thorselliaceae</taxon>
        <taxon>Thorsellia</taxon>
    </lineage>
</organism>
<dbReference type="STRING" id="1123402.SAMN02583745_00450"/>
<protein>
    <submittedName>
        <fullName evidence="4">Ca-activated chloride channel family protein</fullName>
    </submittedName>
</protein>